<evidence type="ECO:0000313" key="6">
    <source>
        <dbReference type="EMBL" id="KAG5856003.1"/>
    </source>
</evidence>
<comment type="caution">
    <text evidence="6">The sequence shown here is derived from an EMBL/GenBank/DDBJ whole genome shotgun (WGS) entry which is preliminary data.</text>
</comment>
<feature type="transmembrane region" description="Helical" evidence="5">
    <location>
        <begin position="24"/>
        <end position="48"/>
    </location>
</feature>
<dbReference type="InterPro" id="IPR050598">
    <property type="entry name" value="AminoAcid_Transporter"/>
</dbReference>
<dbReference type="Pfam" id="PF13520">
    <property type="entry name" value="AA_permease_2"/>
    <property type="match status" value="1"/>
</dbReference>
<accession>A0A9D3S5Y1</accession>
<name>A0A9D3S5Y1_ANGAN</name>
<dbReference type="AlphaFoldDB" id="A0A9D3S5Y1"/>
<sequence length="214" mass="22034">MKKAGPGVSGPKDGPKQLILRREVGLVGAVSLIAGTMIGSGIFMSPQFVLHEIGSPGASLVIWALCGVVAMLGALSYAELGTVVQESGGEYVYILRTSGQLAAFVCIYTSVLVVRPASIAGISLSFAEYAAAPFFPDCPAPPLVVKAAAAFGIVALGAVNCLNVRVAVFVQTFFTVAKVLALLVIVFGAWFSSPADTPAACRTPSRGRAWASTL</sequence>
<evidence type="ECO:0000256" key="4">
    <source>
        <dbReference type="ARBA" id="ARBA00023136"/>
    </source>
</evidence>
<evidence type="ECO:0000256" key="2">
    <source>
        <dbReference type="ARBA" id="ARBA00022692"/>
    </source>
</evidence>
<dbReference type="InterPro" id="IPR002293">
    <property type="entry name" value="AA/rel_permease1"/>
</dbReference>
<dbReference type="EMBL" id="JAFIRN010000001">
    <property type="protein sequence ID" value="KAG5856003.1"/>
    <property type="molecule type" value="Genomic_DNA"/>
</dbReference>
<feature type="transmembrane region" description="Helical" evidence="5">
    <location>
        <begin position="169"/>
        <end position="191"/>
    </location>
</feature>
<evidence type="ECO:0000256" key="3">
    <source>
        <dbReference type="ARBA" id="ARBA00022989"/>
    </source>
</evidence>
<organism evidence="6 7">
    <name type="scientific">Anguilla anguilla</name>
    <name type="common">European freshwater eel</name>
    <name type="synonym">Muraena anguilla</name>
    <dbReference type="NCBI Taxonomy" id="7936"/>
    <lineage>
        <taxon>Eukaryota</taxon>
        <taxon>Metazoa</taxon>
        <taxon>Chordata</taxon>
        <taxon>Craniata</taxon>
        <taxon>Vertebrata</taxon>
        <taxon>Euteleostomi</taxon>
        <taxon>Actinopterygii</taxon>
        <taxon>Neopterygii</taxon>
        <taxon>Teleostei</taxon>
        <taxon>Anguilliformes</taxon>
        <taxon>Anguillidae</taxon>
        <taxon>Anguilla</taxon>
    </lineage>
</organism>
<feature type="transmembrane region" description="Helical" evidence="5">
    <location>
        <begin position="101"/>
        <end position="123"/>
    </location>
</feature>
<keyword evidence="4 5" id="KW-0472">Membrane</keyword>
<gene>
    <name evidence="6" type="ORF">ANANG_G00003140</name>
</gene>
<dbReference type="GO" id="GO:0015179">
    <property type="term" value="F:L-amino acid transmembrane transporter activity"/>
    <property type="evidence" value="ECO:0007669"/>
    <property type="project" value="TreeGrafter"/>
</dbReference>
<keyword evidence="2 5" id="KW-0812">Transmembrane</keyword>
<dbReference type="Proteomes" id="UP001044222">
    <property type="component" value="Unassembled WGS sequence"/>
</dbReference>
<dbReference type="Gene3D" id="1.20.1740.10">
    <property type="entry name" value="Amino acid/polyamine transporter I"/>
    <property type="match status" value="1"/>
</dbReference>
<keyword evidence="7" id="KW-1185">Reference proteome</keyword>
<feature type="transmembrane region" description="Helical" evidence="5">
    <location>
        <begin position="143"/>
        <end position="162"/>
    </location>
</feature>
<evidence type="ECO:0000256" key="1">
    <source>
        <dbReference type="ARBA" id="ARBA00004141"/>
    </source>
</evidence>
<dbReference type="GO" id="GO:0016020">
    <property type="term" value="C:membrane"/>
    <property type="evidence" value="ECO:0007669"/>
    <property type="project" value="UniProtKB-SubCell"/>
</dbReference>
<dbReference type="PANTHER" id="PTHR11785:SF340">
    <property type="entry name" value="AROMATIC-PREFERRING AMINO ACID TRANSPORTER"/>
    <property type="match status" value="1"/>
</dbReference>
<feature type="transmembrane region" description="Helical" evidence="5">
    <location>
        <begin position="60"/>
        <end position="80"/>
    </location>
</feature>
<comment type="subcellular location">
    <subcellularLocation>
        <location evidence="1">Membrane</location>
        <topology evidence="1">Multi-pass membrane protein</topology>
    </subcellularLocation>
</comment>
<reference evidence="6" key="1">
    <citation type="submission" date="2021-01" db="EMBL/GenBank/DDBJ databases">
        <title>A chromosome-scale assembly of European eel, Anguilla anguilla.</title>
        <authorList>
            <person name="Henkel C."/>
            <person name="Jong-Raadsen S.A."/>
            <person name="Dufour S."/>
            <person name="Weltzien F.-A."/>
            <person name="Palstra A.P."/>
            <person name="Pelster B."/>
            <person name="Spaink H.P."/>
            <person name="Van Den Thillart G.E."/>
            <person name="Jansen H."/>
            <person name="Zahm M."/>
            <person name="Klopp C."/>
            <person name="Cedric C."/>
            <person name="Louis A."/>
            <person name="Berthelot C."/>
            <person name="Parey E."/>
            <person name="Roest Crollius H."/>
            <person name="Montfort J."/>
            <person name="Robinson-Rechavi M."/>
            <person name="Bucao C."/>
            <person name="Bouchez O."/>
            <person name="Gislard M."/>
            <person name="Lluch J."/>
            <person name="Milhes M."/>
            <person name="Lampietro C."/>
            <person name="Lopez Roques C."/>
            <person name="Donnadieu C."/>
            <person name="Braasch I."/>
            <person name="Desvignes T."/>
            <person name="Postlethwait J."/>
            <person name="Bobe J."/>
            <person name="Guiguen Y."/>
            <person name="Dirks R."/>
        </authorList>
    </citation>
    <scope>NUCLEOTIDE SEQUENCE</scope>
    <source>
        <strain evidence="6">Tag_6206</strain>
        <tissue evidence="6">Liver</tissue>
    </source>
</reference>
<evidence type="ECO:0000256" key="5">
    <source>
        <dbReference type="SAM" id="Phobius"/>
    </source>
</evidence>
<keyword evidence="3 5" id="KW-1133">Transmembrane helix</keyword>
<evidence type="ECO:0000313" key="7">
    <source>
        <dbReference type="Proteomes" id="UP001044222"/>
    </source>
</evidence>
<dbReference type="PANTHER" id="PTHR11785">
    <property type="entry name" value="AMINO ACID TRANSPORTER"/>
    <property type="match status" value="1"/>
</dbReference>
<proteinExistence type="predicted"/>
<evidence type="ECO:0008006" key="8">
    <source>
        <dbReference type="Google" id="ProtNLM"/>
    </source>
</evidence>
<protein>
    <recommendedName>
        <fullName evidence="8">Amino acid permease/ SLC12A domain-containing protein</fullName>
    </recommendedName>
</protein>